<keyword evidence="3 8" id="KW-0067">ATP-binding</keyword>
<evidence type="ECO:0000313" key="11">
    <source>
        <dbReference type="EMBL" id="MPW25052.1"/>
    </source>
</evidence>
<dbReference type="AlphaFoldDB" id="A0A6A7K6T2"/>
<dbReference type="InterPro" id="IPR036986">
    <property type="entry name" value="S4_RNA-bd_sf"/>
</dbReference>
<feature type="binding site" evidence="8">
    <location>
        <position position="172"/>
    </location>
    <ligand>
        <name>L-tyrosine</name>
        <dbReference type="ChEBI" id="CHEBI:58315"/>
    </ligand>
</feature>
<feature type="binding site" evidence="8">
    <location>
        <position position="35"/>
    </location>
    <ligand>
        <name>L-tyrosine</name>
        <dbReference type="ChEBI" id="CHEBI:58315"/>
    </ligand>
</feature>
<feature type="binding site" evidence="8">
    <location>
        <position position="168"/>
    </location>
    <ligand>
        <name>L-tyrosine</name>
        <dbReference type="ChEBI" id="CHEBI:58315"/>
    </ligand>
</feature>
<dbReference type="PRINTS" id="PR01040">
    <property type="entry name" value="TRNASYNTHTYR"/>
</dbReference>
<evidence type="ECO:0000256" key="1">
    <source>
        <dbReference type="ARBA" id="ARBA00022598"/>
    </source>
</evidence>
<dbReference type="InterPro" id="IPR054608">
    <property type="entry name" value="SYY-like_C"/>
</dbReference>
<keyword evidence="5 8" id="KW-0648">Protein biosynthesis</keyword>
<comment type="function">
    <text evidence="8">Catalyzes the attachment of tyrosine to tRNA(Tyr) in a two-step reaction: tyrosine is first activated by ATP to form Tyr-AMP and then transferred to the acceptor end of tRNA(Tyr).</text>
</comment>
<keyword evidence="6 8" id="KW-0030">Aminoacyl-tRNA synthetase</keyword>
<dbReference type="Gene3D" id="1.10.240.10">
    <property type="entry name" value="Tyrosyl-Transfer RNA Synthetase"/>
    <property type="match status" value="1"/>
</dbReference>
<dbReference type="InterPro" id="IPR001412">
    <property type="entry name" value="aa-tRNA-synth_I_CS"/>
</dbReference>
<dbReference type="PANTHER" id="PTHR11766:SF0">
    <property type="entry name" value="TYROSINE--TRNA LIGASE, MITOCHONDRIAL"/>
    <property type="match status" value="1"/>
</dbReference>
<comment type="subcellular location">
    <subcellularLocation>
        <location evidence="8">Cytoplasm</location>
    </subcellularLocation>
</comment>
<dbReference type="CDD" id="cd00805">
    <property type="entry name" value="TyrRS_core"/>
    <property type="match status" value="1"/>
</dbReference>
<dbReference type="GO" id="GO:0006437">
    <property type="term" value="P:tyrosyl-tRNA aminoacylation"/>
    <property type="evidence" value="ECO:0007669"/>
    <property type="project" value="UniProtKB-UniRule"/>
</dbReference>
<dbReference type="SUPFAM" id="SSF52374">
    <property type="entry name" value="Nucleotidylyl transferase"/>
    <property type="match status" value="1"/>
</dbReference>
<gene>
    <name evidence="8" type="primary">tyrS</name>
    <name evidence="11" type="ORF">GC105_04520</name>
</gene>
<sequence>MNNVFDILKERGFVEQCTNEEEIRNLLGNESVTFYIGFDPTADSLHVGHFLQIMAMTHMQKHGHKPIALIGGGTTMVGDPSNKSDMRKMLTLEQINSNAERFKVVFKKFLDFDNDKAIMLNNADWLLPINYVEFLRDIGVHFSVNRMLGAECYKSRMEKGLTFLEFNYMLMQSYDFYHMFIENNCKMQLGGNDQWSNILGGTELIRKKLGKQAHGMTFALLTTSEGNKMGKTEKGALWLDPAKTSPYEFYQYWRNINDLDVEKCLSLLTFLPMEQVRLLSSLEGAEINKAKEVLAYEVTKLIHGEQEATKAQDSARSLFSDQTSIKNTDMPNTIIEKNLLSKGIEILDLMQLASLIKSKSEGRRLIEQGGVSVNDHKINDINHLITLNDFNEENQIIIKKGKKIYHKIKFQ</sequence>
<evidence type="ECO:0000256" key="9">
    <source>
        <dbReference type="PROSITE-ProRule" id="PRU00182"/>
    </source>
</evidence>
<proteinExistence type="inferred from homology"/>
<evidence type="ECO:0000256" key="4">
    <source>
        <dbReference type="ARBA" id="ARBA00022884"/>
    </source>
</evidence>
<dbReference type="PANTHER" id="PTHR11766">
    <property type="entry name" value="TYROSYL-TRNA SYNTHETASE"/>
    <property type="match status" value="1"/>
</dbReference>
<dbReference type="InterPro" id="IPR002307">
    <property type="entry name" value="Tyr-tRNA-ligase"/>
</dbReference>
<keyword evidence="12" id="KW-1185">Reference proteome</keyword>
<evidence type="ECO:0000259" key="10">
    <source>
        <dbReference type="Pfam" id="PF22421"/>
    </source>
</evidence>
<dbReference type="Gene3D" id="3.10.290.10">
    <property type="entry name" value="RNA-binding S4 domain"/>
    <property type="match status" value="1"/>
</dbReference>
<name>A0A6A7K6T2_9FIRM</name>
<dbReference type="InterPro" id="IPR014729">
    <property type="entry name" value="Rossmann-like_a/b/a_fold"/>
</dbReference>
<evidence type="ECO:0000256" key="8">
    <source>
        <dbReference type="HAMAP-Rule" id="MF_02006"/>
    </source>
</evidence>
<feature type="short sequence motif" description="'KMSKS' region" evidence="8">
    <location>
        <begin position="228"/>
        <end position="232"/>
    </location>
</feature>
<reference evidence="11 12" key="1">
    <citation type="submission" date="2019-10" db="EMBL/GenBank/DDBJ databases">
        <title>Alkalibaculum tamaniensis sp.nov., a new alkaliphilic acetogen, isolated on methoxylated aromatics from a mud volcano.</title>
        <authorList>
            <person name="Khomyakova M.A."/>
            <person name="Merkel A.Y."/>
            <person name="Bonch-Osmolovskaya E.A."/>
            <person name="Slobodkin A.I."/>
        </authorList>
    </citation>
    <scope>NUCLEOTIDE SEQUENCE [LARGE SCALE GENOMIC DNA]</scope>
    <source>
        <strain evidence="11 12">M08DMB</strain>
    </source>
</reference>
<feature type="domain" description="Tyrosine--tRNA ligase SYY-like C-terminal" evidence="10">
    <location>
        <begin position="329"/>
        <end position="406"/>
    </location>
</feature>
<feature type="binding site" evidence="8">
    <location>
        <position position="231"/>
    </location>
    <ligand>
        <name>ATP</name>
        <dbReference type="ChEBI" id="CHEBI:30616"/>
    </ligand>
</feature>
<accession>A0A6A7K6T2</accession>
<evidence type="ECO:0000256" key="3">
    <source>
        <dbReference type="ARBA" id="ARBA00022840"/>
    </source>
</evidence>
<dbReference type="SUPFAM" id="SSF55174">
    <property type="entry name" value="Alpha-L RNA-binding motif"/>
    <property type="match status" value="1"/>
</dbReference>
<evidence type="ECO:0000256" key="7">
    <source>
        <dbReference type="ARBA" id="ARBA00048248"/>
    </source>
</evidence>
<comment type="caution">
    <text evidence="11">The sequence shown here is derived from an EMBL/GenBank/DDBJ whole genome shotgun (WGS) entry which is preliminary data.</text>
</comment>
<dbReference type="InterPro" id="IPR002305">
    <property type="entry name" value="aa-tRNA-synth_Ic"/>
</dbReference>
<evidence type="ECO:0000256" key="6">
    <source>
        <dbReference type="ARBA" id="ARBA00023146"/>
    </source>
</evidence>
<keyword evidence="1 8" id="KW-0436">Ligase</keyword>
<dbReference type="Gene3D" id="3.40.50.620">
    <property type="entry name" value="HUPs"/>
    <property type="match status" value="1"/>
</dbReference>
<comment type="similarity">
    <text evidence="8">Belongs to the class-I aminoacyl-tRNA synthetase family. TyrS type 1 subfamily.</text>
</comment>
<dbReference type="Pfam" id="PF22421">
    <property type="entry name" value="SYY_C-terminal"/>
    <property type="match status" value="1"/>
</dbReference>
<dbReference type="CDD" id="cd00165">
    <property type="entry name" value="S4"/>
    <property type="match status" value="1"/>
</dbReference>
<dbReference type="RefSeq" id="WP_152802146.1">
    <property type="nucleotide sequence ID" value="NZ_WHNX01000005.1"/>
</dbReference>
<dbReference type="InterPro" id="IPR024107">
    <property type="entry name" value="Tyr-tRNA-ligase_bac_1"/>
</dbReference>
<comment type="catalytic activity">
    <reaction evidence="7 8">
        <text>tRNA(Tyr) + L-tyrosine + ATP = L-tyrosyl-tRNA(Tyr) + AMP + diphosphate + H(+)</text>
        <dbReference type="Rhea" id="RHEA:10220"/>
        <dbReference type="Rhea" id="RHEA-COMP:9706"/>
        <dbReference type="Rhea" id="RHEA-COMP:9707"/>
        <dbReference type="ChEBI" id="CHEBI:15378"/>
        <dbReference type="ChEBI" id="CHEBI:30616"/>
        <dbReference type="ChEBI" id="CHEBI:33019"/>
        <dbReference type="ChEBI" id="CHEBI:58315"/>
        <dbReference type="ChEBI" id="CHEBI:78442"/>
        <dbReference type="ChEBI" id="CHEBI:78536"/>
        <dbReference type="ChEBI" id="CHEBI:456215"/>
        <dbReference type="EC" id="6.1.1.1"/>
    </reaction>
</comment>
<keyword evidence="8" id="KW-0963">Cytoplasm</keyword>
<organism evidence="11 12">
    <name type="scientific">Alkalibaculum sporogenes</name>
    <dbReference type="NCBI Taxonomy" id="2655001"/>
    <lineage>
        <taxon>Bacteria</taxon>
        <taxon>Bacillati</taxon>
        <taxon>Bacillota</taxon>
        <taxon>Clostridia</taxon>
        <taxon>Eubacteriales</taxon>
        <taxon>Eubacteriaceae</taxon>
        <taxon>Alkalibaculum</taxon>
    </lineage>
</organism>
<dbReference type="PROSITE" id="PS00178">
    <property type="entry name" value="AA_TRNA_LIGASE_I"/>
    <property type="match status" value="1"/>
</dbReference>
<dbReference type="NCBIfam" id="TIGR00234">
    <property type="entry name" value="tyrS"/>
    <property type="match status" value="1"/>
</dbReference>
<dbReference type="GO" id="GO:0003723">
    <property type="term" value="F:RNA binding"/>
    <property type="evidence" value="ECO:0007669"/>
    <property type="project" value="UniProtKB-KW"/>
</dbReference>
<dbReference type="PROSITE" id="PS50889">
    <property type="entry name" value="S4"/>
    <property type="match status" value="1"/>
</dbReference>
<dbReference type="HAMAP" id="MF_02006">
    <property type="entry name" value="Tyr_tRNA_synth_type1"/>
    <property type="match status" value="1"/>
</dbReference>
<dbReference type="FunFam" id="1.10.240.10:FF:000001">
    <property type="entry name" value="Tyrosine--tRNA ligase"/>
    <property type="match status" value="1"/>
</dbReference>
<dbReference type="GO" id="GO:0005829">
    <property type="term" value="C:cytosol"/>
    <property type="evidence" value="ECO:0007669"/>
    <property type="project" value="TreeGrafter"/>
</dbReference>
<evidence type="ECO:0000313" key="12">
    <source>
        <dbReference type="Proteomes" id="UP000440004"/>
    </source>
</evidence>
<dbReference type="EMBL" id="WHNX01000005">
    <property type="protein sequence ID" value="MPW25052.1"/>
    <property type="molecule type" value="Genomic_DNA"/>
</dbReference>
<comment type="subunit">
    <text evidence="8">Homodimer.</text>
</comment>
<protein>
    <recommendedName>
        <fullName evidence="8">Tyrosine--tRNA ligase</fullName>
        <ecNumber evidence="8">6.1.1.1</ecNumber>
    </recommendedName>
    <alternativeName>
        <fullName evidence="8">Tyrosyl-tRNA synthetase</fullName>
        <shortName evidence="8">TyrRS</shortName>
    </alternativeName>
</protein>
<evidence type="ECO:0000256" key="2">
    <source>
        <dbReference type="ARBA" id="ARBA00022741"/>
    </source>
</evidence>
<keyword evidence="4 9" id="KW-0694">RNA-binding</keyword>
<evidence type="ECO:0000256" key="5">
    <source>
        <dbReference type="ARBA" id="ARBA00022917"/>
    </source>
</evidence>
<dbReference type="Proteomes" id="UP000440004">
    <property type="component" value="Unassembled WGS sequence"/>
</dbReference>
<feature type="short sequence motif" description="'HIGH' region" evidence="8">
    <location>
        <begin position="40"/>
        <end position="49"/>
    </location>
</feature>
<dbReference type="Pfam" id="PF00579">
    <property type="entry name" value="tRNA-synt_1b"/>
    <property type="match status" value="1"/>
</dbReference>
<keyword evidence="2 8" id="KW-0547">Nucleotide-binding</keyword>
<dbReference type="GO" id="GO:0004831">
    <property type="term" value="F:tyrosine-tRNA ligase activity"/>
    <property type="evidence" value="ECO:0007669"/>
    <property type="project" value="UniProtKB-UniRule"/>
</dbReference>
<dbReference type="GO" id="GO:0005524">
    <property type="term" value="F:ATP binding"/>
    <property type="evidence" value="ECO:0007669"/>
    <property type="project" value="UniProtKB-UniRule"/>
</dbReference>
<dbReference type="InterPro" id="IPR024088">
    <property type="entry name" value="Tyr-tRNA-ligase_bac-type"/>
</dbReference>
<dbReference type="EC" id="6.1.1.1" evidence="8"/>